<sequence length="177" mass="20133">MEDTGEVVQNKLEEIDLGKQRHPKRLIHFVSGDTMEEYSTEEEEEDKQKEIHNVDTSTLSWGPYLQFWLMRIATSSFYTCDFLGGKFAALCGLNLSKYQYAIDEHYRTENERSEDEDEDGDIVAVSQEAAAQGEKQHFSVQSVAYGSISSPINTIPPDEKTTDHDPGNLNFSTRDIK</sequence>
<feature type="region of interest" description="Disordered" evidence="1">
    <location>
        <begin position="150"/>
        <end position="177"/>
    </location>
</feature>
<organism evidence="2 3">
    <name type="scientific">Geotrypetes seraphini</name>
    <name type="common">Gaboon caecilian</name>
    <name type="synonym">Caecilia seraphini</name>
    <dbReference type="NCBI Taxonomy" id="260995"/>
    <lineage>
        <taxon>Eukaryota</taxon>
        <taxon>Metazoa</taxon>
        <taxon>Chordata</taxon>
        <taxon>Craniata</taxon>
        <taxon>Vertebrata</taxon>
        <taxon>Euteleostomi</taxon>
        <taxon>Amphibia</taxon>
        <taxon>Gymnophiona</taxon>
        <taxon>Geotrypetes</taxon>
    </lineage>
</organism>
<evidence type="ECO:0000256" key="1">
    <source>
        <dbReference type="SAM" id="MobiDB-lite"/>
    </source>
</evidence>
<dbReference type="KEGG" id="gsh:117356466"/>
<name>A0A6P8Q5P5_GEOSA</name>
<evidence type="ECO:0000313" key="2">
    <source>
        <dbReference type="Proteomes" id="UP000515159"/>
    </source>
</evidence>
<dbReference type="PANTHER" id="PTHR31206:SF9">
    <property type="entry name" value="PROTEIN FAM177B"/>
    <property type="match status" value="1"/>
</dbReference>
<dbReference type="RefSeq" id="XP_033791589.1">
    <property type="nucleotide sequence ID" value="XM_033935698.1"/>
</dbReference>
<dbReference type="CTD" id="400823"/>
<feature type="compositionally biased region" description="Basic and acidic residues" evidence="1">
    <location>
        <begin position="157"/>
        <end position="166"/>
    </location>
</feature>
<dbReference type="InterPro" id="IPR028260">
    <property type="entry name" value="FAM177"/>
</dbReference>
<dbReference type="GeneID" id="117356466"/>
<evidence type="ECO:0000313" key="3">
    <source>
        <dbReference type="RefSeq" id="XP_033791589.1"/>
    </source>
</evidence>
<protein>
    <submittedName>
        <fullName evidence="3">Protein FAM177B isoform X1</fullName>
    </submittedName>
</protein>
<dbReference type="FunCoup" id="A0A6P8Q5P5">
    <property type="interactions" value="1"/>
</dbReference>
<dbReference type="AlphaFoldDB" id="A0A6P8Q5P5"/>
<dbReference type="Pfam" id="PF14774">
    <property type="entry name" value="FAM177"/>
    <property type="match status" value="1"/>
</dbReference>
<accession>A0A6P8Q5P5</accession>
<dbReference type="Proteomes" id="UP000515159">
    <property type="component" value="Chromosome 3"/>
</dbReference>
<gene>
    <name evidence="3" type="primary">FAM177B</name>
</gene>
<reference evidence="3" key="1">
    <citation type="submission" date="2025-08" db="UniProtKB">
        <authorList>
            <consortium name="RefSeq"/>
        </authorList>
    </citation>
    <scope>IDENTIFICATION</scope>
</reference>
<dbReference type="InParanoid" id="A0A6P8Q5P5"/>
<dbReference type="OrthoDB" id="45963at2759"/>
<proteinExistence type="predicted"/>
<dbReference type="PANTHER" id="PTHR31206">
    <property type="entry name" value="LP10445P"/>
    <property type="match status" value="1"/>
</dbReference>
<keyword evidence="2" id="KW-1185">Reference proteome</keyword>